<keyword evidence="1" id="KW-0805">Transcription regulation</keyword>
<evidence type="ECO:0000256" key="1">
    <source>
        <dbReference type="ARBA" id="ARBA00023015"/>
    </source>
</evidence>
<dbReference type="Gene3D" id="3.40.50.2300">
    <property type="match status" value="2"/>
</dbReference>
<comment type="caution">
    <text evidence="5">The sequence shown here is derived from an EMBL/GenBank/DDBJ whole genome shotgun (WGS) entry which is preliminary data.</text>
</comment>
<feature type="domain" description="HTH lacI-type" evidence="4">
    <location>
        <begin position="8"/>
        <end position="63"/>
    </location>
</feature>
<proteinExistence type="predicted"/>
<keyword evidence="6" id="KW-1185">Reference proteome</keyword>
<dbReference type="PANTHER" id="PTHR30146:SF109">
    <property type="entry name" value="HTH-TYPE TRANSCRIPTIONAL REGULATOR GALS"/>
    <property type="match status" value="1"/>
</dbReference>
<gene>
    <name evidence="5" type="ORF">HMPREF9444_00194</name>
</gene>
<dbReference type="RefSeq" id="WP_009142421.1">
    <property type="nucleotide sequence ID" value="NZ_GL830946.1"/>
</dbReference>
<dbReference type="InterPro" id="IPR028082">
    <property type="entry name" value="Peripla_BP_I"/>
</dbReference>
<dbReference type="SUPFAM" id="SSF47413">
    <property type="entry name" value="lambda repressor-like DNA-binding domains"/>
    <property type="match status" value="1"/>
</dbReference>
<dbReference type="GO" id="GO:0000976">
    <property type="term" value="F:transcription cis-regulatory region binding"/>
    <property type="evidence" value="ECO:0007669"/>
    <property type="project" value="TreeGrafter"/>
</dbReference>
<dbReference type="Proteomes" id="UP000018458">
    <property type="component" value="Unassembled WGS sequence"/>
</dbReference>
<keyword evidence="3" id="KW-0804">Transcription</keyword>
<dbReference type="GO" id="GO:0003700">
    <property type="term" value="F:DNA-binding transcription factor activity"/>
    <property type="evidence" value="ECO:0007669"/>
    <property type="project" value="TreeGrafter"/>
</dbReference>
<dbReference type="InterPro" id="IPR010982">
    <property type="entry name" value="Lambda_DNA-bd_dom_sf"/>
</dbReference>
<sequence>MQNFNKKVTRNDVAKLAGTSSAVVSYVINNGPKPVSEKTRRKVLEAIKITGYQPNNIARALVSGKSRCLGLIIPNISNPFIASLAHAIEGEAIDRGFVILLGDSDDREDKELDLLKFFLQRQVDGIIYNAIKDPYLDLLSSSNTPFVLLNHMASLTPGLRVVKINEYQASFDVVKMMIAKGYRKIAIICGPKSMHNTQERIRGWKSALISHGLNPDPALIFYSDYTRNDGYFAALDLIMNAQYDSVFTTNEMQAFGALRAFKERGIKVPDDIGMATFNATELSEFVVPSFAAMFQPVKLVAQHVLNMVLNHEVTDSVYNVPYIVKDGMSLRDH</sequence>
<evidence type="ECO:0000256" key="3">
    <source>
        <dbReference type="ARBA" id="ARBA00023163"/>
    </source>
</evidence>
<dbReference type="OrthoDB" id="5672046at2"/>
<name>E8LHN9_SUCHY</name>
<dbReference type="SMART" id="SM00354">
    <property type="entry name" value="HTH_LACI"/>
    <property type="match status" value="1"/>
</dbReference>
<reference evidence="5 6" key="1">
    <citation type="submission" date="2011-01" db="EMBL/GenBank/DDBJ databases">
        <authorList>
            <person name="Weinstock G."/>
            <person name="Sodergren E."/>
            <person name="Clifton S."/>
            <person name="Fulton L."/>
            <person name="Fulton B."/>
            <person name="Courtney L."/>
            <person name="Fronick C."/>
            <person name="Harrison M."/>
            <person name="Strong C."/>
            <person name="Farmer C."/>
            <person name="Delahaunty K."/>
            <person name="Markovic C."/>
            <person name="Hall O."/>
            <person name="Minx P."/>
            <person name="Tomlinson C."/>
            <person name="Mitreva M."/>
            <person name="Hou S."/>
            <person name="Chen J."/>
            <person name="Wollam A."/>
            <person name="Pepin K.H."/>
            <person name="Johnson M."/>
            <person name="Bhonagiri V."/>
            <person name="Zhang X."/>
            <person name="Suruliraj S."/>
            <person name="Warren W."/>
            <person name="Chinwalla A."/>
            <person name="Mardis E.R."/>
            <person name="Wilson R.K."/>
        </authorList>
    </citation>
    <scope>NUCLEOTIDE SEQUENCE [LARGE SCALE GENOMIC DNA]</scope>
    <source>
        <strain evidence="6">DSM 22608 / JCM 16073 / KCTC 15190 / YIT 12066</strain>
    </source>
</reference>
<dbReference type="CDD" id="cd01392">
    <property type="entry name" value="HTH_LacI"/>
    <property type="match status" value="1"/>
</dbReference>
<dbReference type="InterPro" id="IPR001761">
    <property type="entry name" value="Peripla_BP/Lac1_sug-bd_dom"/>
</dbReference>
<dbReference type="Gene3D" id="1.10.260.40">
    <property type="entry name" value="lambda repressor-like DNA-binding domains"/>
    <property type="match status" value="1"/>
</dbReference>
<dbReference type="eggNOG" id="COG1609">
    <property type="taxonomic scope" value="Bacteria"/>
</dbReference>
<evidence type="ECO:0000259" key="4">
    <source>
        <dbReference type="PROSITE" id="PS50932"/>
    </source>
</evidence>
<dbReference type="Pfam" id="PF00356">
    <property type="entry name" value="LacI"/>
    <property type="match status" value="1"/>
</dbReference>
<dbReference type="PANTHER" id="PTHR30146">
    <property type="entry name" value="LACI-RELATED TRANSCRIPTIONAL REPRESSOR"/>
    <property type="match status" value="1"/>
</dbReference>
<evidence type="ECO:0000313" key="5">
    <source>
        <dbReference type="EMBL" id="EFY07928.1"/>
    </source>
</evidence>
<organism evidence="5 6">
    <name type="scientific">Succinatimonas hippei (strain DSM 22608 / JCM 16073 / KCTC 15190 / YIT 12066)</name>
    <dbReference type="NCBI Taxonomy" id="762983"/>
    <lineage>
        <taxon>Bacteria</taxon>
        <taxon>Pseudomonadati</taxon>
        <taxon>Pseudomonadota</taxon>
        <taxon>Gammaproteobacteria</taxon>
        <taxon>Aeromonadales</taxon>
        <taxon>Succinivibrionaceae</taxon>
        <taxon>Succinatimonas</taxon>
    </lineage>
</organism>
<dbReference type="STRING" id="762983.HMPREF9444_00194"/>
<dbReference type="HOGENOM" id="CLU_037628_6_0_6"/>
<evidence type="ECO:0000313" key="6">
    <source>
        <dbReference type="Proteomes" id="UP000018458"/>
    </source>
</evidence>
<dbReference type="SUPFAM" id="SSF53822">
    <property type="entry name" value="Periplasmic binding protein-like I"/>
    <property type="match status" value="1"/>
</dbReference>
<protein>
    <submittedName>
        <fullName evidence="5">Sugar-binding domain protein</fullName>
    </submittedName>
</protein>
<dbReference type="InterPro" id="IPR000843">
    <property type="entry name" value="HTH_LacI"/>
</dbReference>
<dbReference type="AlphaFoldDB" id="E8LHN9"/>
<accession>E8LHN9</accession>
<evidence type="ECO:0000256" key="2">
    <source>
        <dbReference type="ARBA" id="ARBA00023125"/>
    </source>
</evidence>
<keyword evidence="2" id="KW-0238">DNA-binding</keyword>
<dbReference type="Pfam" id="PF00532">
    <property type="entry name" value="Peripla_BP_1"/>
    <property type="match status" value="1"/>
</dbReference>
<dbReference type="EMBL" id="AEVO01000008">
    <property type="protein sequence ID" value="EFY07928.1"/>
    <property type="molecule type" value="Genomic_DNA"/>
</dbReference>
<dbReference type="PROSITE" id="PS50932">
    <property type="entry name" value="HTH_LACI_2"/>
    <property type="match status" value="1"/>
</dbReference>
<dbReference type="CDD" id="cd06267">
    <property type="entry name" value="PBP1_LacI_sugar_binding-like"/>
    <property type="match status" value="1"/>
</dbReference>